<dbReference type="AlphaFoldDB" id="A0A4Y2V053"/>
<dbReference type="EMBL" id="BGPR01042175">
    <property type="protein sequence ID" value="GBO18571.1"/>
    <property type="molecule type" value="Genomic_DNA"/>
</dbReference>
<name>A0A4Y2V053_ARAVE</name>
<dbReference type="EMBL" id="BGPR01042176">
    <property type="protein sequence ID" value="GBO18573.1"/>
    <property type="molecule type" value="Genomic_DNA"/>
</dbReference>
<proteinExistence type="predicted"/>
<organism evidence="2 3">
    <name type="scientific">Araneus ventricosus</name>
    <name type="common">Orbweaver spider</name>
    <name type="synonym">Epeira ventricosa</name>
    <dbReference type="NCBI Taxonomy" id="182803"/>
    <lineage>
        <taxon>Eukaryota</taxon>
        <taxon>Metazoa</taxon>
        <taxon>Ecdysozoa</taxon>
        <taxon>Arthropoda</taxon>
        <taxon>Chelicerata</taxon>
        <taxon>Arachnida</taxon>
        <taxon>Araneae</taxon>
        <taxon>Araneomorphae</taxon>
        <taxon>Entelegynae</taxon>
        <taxon>Araneoidea</taxon>
        <taxon>Araneidae</taxon>
        <taxon>Araneus</taxon>
    </lineage>
</organism>
<sequence length="107" mass="12073">MEPDHASSRTGNETLMGQSISLFSKRQNRFPRSKIPAVQSMTPLIQSADPPAINSIINLSKENLILASLRLRSNDVQSKIIEFSQSALFFHDSSSLTYGNLRKYRIY</sequence>
<dbReference type="Proteomes" id="UP000499080">
    <property type="component" value="Unassembled WGS sequence"/>
</dbReference>
<protein>
    <submittedName>
        <fullName evidence="2">Uncharacterized protein</fullName>
    </submittedName>
</protein>
<accession>A0A4Y2V053</accession>
<evidence type="ECO:0000313" key="3">
    <source>
        <dbReference type="Proteomes" id="UP000499080"/>
    </source>
</evidence>
<keyword evidence="3" id="KW-1185">Reference proteome</keyword>
<comment type="caution">
    <text evidence="2">The sequence shown here is derived from an EMBL/GenBank/DDBJ whole genome shotgun (WGS) entry which is preliminary data.</text>
</comment>
<evidence type="ECO:0000313" key="1">
    <source>
        <dbReference type="EMBL" id="GBO18571.1"/>
    </source>
</evidence>
<gene>
    <name evidence="1" type="ORF">AVEN_13214_1</name>
    <name evidence="2" type="ORF">AVEN_156479_1</name>
</gene>
<evidence type="ECO:0000313" key="2">
    <source>
        <dbReference type="EMBL" id="GBO18573.1"/>
    </source>
</evidence>
<reference evidence="2 3" key="1">
    <citation type="journal article" date="2019" name="Sci. Rep.">
        <title>Orb-weaving spider Araneus ventricosus genome elucidates the spidroin gene catalogue.</title>
        <authorList>
            <person name="Kono N."/>
            <person name="Nakamura H."/>
            <person name="Ohtoshi R."/>
            <person name="Moran D.A.P."/>
            <person name="Shinohara A."/>
            <person name="Yoshida Y."/>
            <person name="Fujiwara M."/>
            <person name="Mori M."/>
            <person name="Tomita M."/>
            <person name="Arakawa K."/>
        </authorList>
    </citation>
    <scope>NUCLEOTIDE SEQUENCE [LARGE SCALE GENOMIC DNA]</scope>
</reference>